<evidence type="ECO:0000259" key="1">
    <source>
        <dbReference type="Pfam" id="PF13229"/>
    </source>
</evidence>
<dbReference type="InterPro" id="IPR039448">
    <property type="entry name" value="Beta_helix"/>
</dbReference>
<organism evidence="2 3">
    <name type="scientific">Blattamonas nauphoetae</name>
    <dbReference type="NCBI Taxonomy" id="2049346"/>
    <lineage>
        <taxon>Eukaryota</taxon>
        <taxon>Metamonada</taxon>
        <taxon>Preaxostyla</taxon>
        <taxon>Oxymonadida</taxon>
        <taxon>Blattamonas</taxon>
    </lineage>
</organism>
<feature type="domain" description="Right handed beta helix" evidence="1">
    <location>
        <begin position="3"/>
        <end position="110"/>
    </location>
</feature>
<name>A0ABQ9WS61_9EUKA</name>
<dbReference type="Pfam" id="PF13229">
    <property type="entry name" value="Beta_helix"/>
    <property type="match status" value="1"/>
</dbReference>
<dbReference type="InterPro" id="IPR011050">
    <property type="entry name" value="Pectin_lyase_fold/virulence"/>
</dbReference>
<gene>
    <name evidence="2" type="ORF">BLNAU_22760</name>
</gene>
<proteinExistence type="predicted"/>
<keyword evidence="3" id="KW-1185">Reference proteome</keyword>
<dbReference type="EMBL" id="JARBJD010000415">
    <property type="protein sequence ID" value="KAK2942335.1"/>
    <property type="molecule type" value="Genomic_DNA"/>
</dbReference>
<evidence type="ECO:0000313" key="3">
    <source>
        <dbReference type="Proteomes" id="UP001281761"/>
    </source>
</evidence>
<sequence length="117" mass="12288">MQENKGGGLSLSSKQRLTLSSCRFSECSVTKPTSEGGGLEHYEYSESGEQVVSNLIFEGCAGGLYAVGSSDYLELIGCEFVNCSSPAAGGALCFSSFLNFSMEDCVVKGARLGLEQS</sequence>
<dbReference type="Proteomes" id="UP001281761">
    <property type="component" value="Unassembled WGS sequence"/>
</dbReference>
<protein>
    <recommendedName>
        <fullName evidence="1">Right handed beta helix domain-containing protein</fullName>
    </recommendedName>
</protein>
<accession>A0ABQ9WS61</accession>
<dbReference type="SUPFAM" id="SSF51126">
    <property type="entry name" value="Pectin lyase-like"/>
    <property type="match status" value="1"/>
</dbReference>
<comment type="caution">
    <text evidence="2">The sequence shown here is derived from an EMBL/GenBank/DDBJ whole genome shotgun (WGS) entry which is preliminary data.</text>
</comment>
<evidence type="ECO:0000313" key="2">
    <source>
        <dbReference type="EMBL" id="KAK2942335.1"/>
    </source>
</evidence>
<reference evidence="2 3" key="1">
    <citation type="journal article" date="2022" name="bioRxiv">
        <title>Genomics of Preaxostyla Flagellates Illuminates Evolutionary Transitions and the Path Towards Mitochondrial Loss.</title>
        <authorList>
            <person name="Novak L.V.F."/>
            <person name="Treitli S.C."/>
            <person name="Pyrih J."/>
            <person name="Halakuc P."/>
            <person name="Pipaliya S.V."/>
            <person name="Vacek V."/>
            <person name="Brzon O."/>
            <person name="Soukal P."/>
            <person name="Eme L."/>
            <person name="Dacks J.B."/>
            <person name="Karnkowska A."/>
            <person name="Elias M."/>
            <person name="Hampl V."/>
        </authorList>
    </citation>
    <scope>NUCLEOTIDE SEQUENCE [LARGE SCALE GENOMIC DNA]</scope>
    <source>
        <strain evidence="2">NAU3</strain>
        <tissue evidence="2">Gut</tissue>
    </source>
</reference>